<name>A0A0X2NKI9_9CORY</name>
<keyword evidence="2" id="KW-1185">Reference proteome</keyword>
<accession>A0A0X2NKI9</accession>
<evidence type="ECO:0000313" key="1">
    <source>
        <dbReference type="EMBL" id="CUU65993.1"/>
    </source>
</evidence>
<gene>
    <name evidence="1" type="ORF">CVAR292_01330</name>
</gene>
<organism evidence="1 2">
    <name type="scientific">Corynebacterium variabile</name>
    <dbReference type="NCBI Taxonomy" id="1727"/>
    <lineage>
        <taxon>Bacteria</taxon>
        <taxon>Bacillati</taxon>
        <taxon>Actinomycetota</taxon>
        <taxon>Actinomycetes</taxon>
        <taxon>Mycobacteriales</taxon>
        <taxon>Corynebacteriaceae</taxon>
        <taxon>Corynebacterium</taxon>
    </lineage>
</organism>
<feature type="non-terminal residue" evidence="1">
    <location>
        <position position="41"/>
    </location>
</feature>
<dbReference type="AlphaFoldDB" id="A0A0X2NKI9"/>
<sequence>MDLTPLVDGVGSARLLDMVPGRSADAFGDWLDARGGTFRHR</sequence>
<proteinExistence type="predicted"/>
<evidence type="ECO:0000313" key="2">
    <source>
        <dbReference type="Proteomes" id="UP000182498"/>
    </source>
</evidence>
<dbReference type="EMBL" id="FAUH01000008">
    <property type="protein sequence ID" value="CUU65993.1"/>
    <property type="molecule type" value="Genomic_DNA"/>
</dbReference>
<reference evidence="2" key="1">
    <citation type="submission" date="2015-11" db="EMBL/GenBank/DDBJ databases">
        <authorList>
            <person name="Dugat-Bony E."/>
        </authorList>
    </citation>
    <scope>NUCLEOTIDE SEQUENCE [LARGE SCALE GENOMIC DNA]</scope>
    <source>
        <strain evidence="2">Mu292</strain>
    </source>
</reference>
<dbReference type="Proteomes" id="UP000182498">
    <property type="component" value="Unassembled WGS sequence"/>
</dbReference>
<protein>
    <submittedName>
        <fullName evidence="1">Uncharacterized protein</fullName>
    </submittedName>
</protein>